<feature type="transmembrane region" description="Helical" evidence="6">
    <location>
        <begin position="66"/>
        <end position="84"/>
    </location>
</feature>
<dbReference type="AlphaFoldDB" id="A0A8E2U329"/>
<keyword evidence="8" id="KW-1185">Reference proteome</keyword>
<reference evidence="7 8" key="1">
    <citation type="submission" date="2018-01" db="EMBL/GenBank/DDBJ databases">
        <title>Denitrification phenotypes of diverse strains of Pseudomonas stutzeri.</title>
        <authorList>
            <person name="Milligan D.A."/>
            <person name="Bergaust L."/>
            <person name="Bakken L.R."/>
            <person name="Frostegard A."/>
        </authorList>
    </citation>
    <scope>NUCLEOTIDE SEQUENCE [LARGE SCALE GENOMIC DNA]</scope>
    <source>
        <strain evidence="7 8">DSM 50238</strain>
    </source>
</reference>
<dbReference type="PANTHER" id="PTHR30086:SF20">
    <property type="entry name" value="ARGININE EXPORTER PROTEIN ARGO-RELATED"/>
    <property type="match status" value="1"/>
</dbReference>
<evidence type="ECO:0000256" key="2">
    <source>
        <dbReference type="ARBA" id="ARBA00022475"/>
    </source>
</evidence>
<feature type="transmembrane region" description="Helical" evidence="6">
    <location>
        <begin position="141"/>
        <end position="161"/>
    </location>
</feature>
<dbReference type="InterPro" id="IPR001123">
    <property type="entry name" value="LeuE-type"/>
</dbReference>
<dbReference type="GO" id="GO:0015171">
    <property type="term" value="F:amino acid transmembrane transporter activity"/>
    <property type="evidence" value="ECO:0007669"/>
    <property type="project" value="TreeGrafter"/>
</dbReference>
<dbReference type="EMBL" id="POUK01000005">
    <property type="protein sequence ID" value="PNF75793.1"/>
    <property type="molecule type" value="Genomic_DNA"/>
</dbReference>
<evidence type="ECO:0000256" key="5">
    <source>
        <dbReference type="ARBA" id="ARBA00023136"/>
    </source>
</evidence>
<dbReference type="Pfam" id="PF01810">
    <property type="entry name" value="LysE"/>
    <property type="match status" value="1"/>
</dbReference>
<dbReference type="RefSeq" id="WP_102829073.1">
    <property type="nucleotide sequence ID" value="NZ_CP065721.1"/>
</dbReference>
<evidence type="ECO:0000313" key="8">
    <source>
        <dbReference type="Proteomes" id="UP000235881"/>
    </source>
</evidence>
<dbReference type="GO" id="GO:0005886">
    <property type="term" value="C:plasma membrane"/>
    <property type="evidence" value="ECO:0007669"/>
    <property type="project" value="UniProtKB-SubCell"/>
</dbReference>
<evidence type="ECO:0000256" key="3">
    <source>
        <dbReference type="ARBA" id="ARBA00022692"/>
    </source>
</evidence>
<name>A0A8E2U329_9GAMM</name>
<evidence type="ECO:0000313" key="7">
    <source>
        <dbReference type="EMBL" id="PNF75793.1"/>
    </source>
</evidence>
<comment type="subcellular location">
    <subcellularLocation>
        <location evidence="1">Cell membrane</location>
        <topology evidence="1">Multi-pass membrane protein</topology>
    </subcellularLocation>
</comment>
<organism evidence="7 8">
    <name type="scientific">Stutzerimonas degradans</name>
    <dbReference type="NCBI Taxonomy" id="2968968"/>
    <lineage>
        <taxon>Bacteria</taxon>
        <taxon>Pseudomonadati</taxon>
        <taxon>Pseudomonadota</taxon>
        <taxon>Gammaproteobacteria</taxon>
        <taxon>Pseudomonadales</taxon>
        <taxon>Pseudomonadaceae</taxon>
        <taxon>Stutzerimonas</taxon>
    </lineage>
</organism>
<accession>A0A8E2U329</accession>
<feature type="transmembrane region" description="Helical" evidence="6">
    <location>
        <begin position="104"/>
        <end position="129"/>
    </location>
</feature>
<keyword evidence="2" id="KW-1003">Cell membrane</keyword>
<dbReference type="PANTHER" id="PTHR30086">
    <property type="entry name" value="ARGININE EXPORTER PROTEIN ARGO"/>
    <property type="match status" value="1"/>
</dbReference>
<proteinExistence type="predicted"/>
<feature type="transmembrane region" description="Helical" evidence="6">
    <location>
        <begin position="181"/>
        <end position="199"/>
    </location>
</feature>
<gene>
    <name evidence="7" type="ORF">CXK95_14445</name>
</gene>
<protein>
    <submittedName>
        <fullName evidence="7">Lysine transporter LysE</fullName>
    </submittedName>
</protein>
<keyword evidence="5 6" id="KW-0472">Membrane</keyword>
<comment type="caution">
    <text evidence="7">The sequence shown here is derived from an EMBL/GenBank/DDBJ whole genome shotgun (WGS) entry which is preliminary data.</text>
</comment>
<feature type="transmembrane region" description="Helical" evidence="6">
    <location>
        <begin position="34"/>
        <end position="59"/>
    </location>
</feature>
<keyword evidence="3 6" id="KW-0812">Transmembrane</keyword>
<evidence type="ECO:0000256" key="6">
    <source>
        <dbReference type="SAM" id="Phobius"/>
    </source>
</evidence>
<dbReference type="Proteomes" id="UP000235881">
    <property type="component" value="Unassembled WGS sequence"/>
</dbReference>
<evidence type="ECO:0000256" key="1">
    <source>
        <dbReference type="ARBA" id="ARBA00004651"/>
    </source>
</evidence>
<sequence length="200" mass="21497">MNATYLAFASAVALLIASPGPVVALVVADARRVWPLWTILGGVLSAQVLMIGALLAIYLALDFEPVVLEWGQILGGLYLIWLGADSLCGGGSDHRQSARSQTHHFWRAMAVGLSNPKDILFFLAFLPGFILPTQPFAPQALTLIAIWAVIDLCVLLAYSLLSRRLAGTGLVQRLLDILPGYFLVALGLISCSLGVLRMLE</sequence>
<evidence type="ECO:0000256" key="4">
    <source>
        <dbReference type="ARBA" id="ARBA00022989"/>
    </source>
</evidence>
<keyword evidence="4 6" id="KW-1133">Transmembrane helix</keyword>